<organism evidence="2 3">
    <name type="scientific">Streptosporangium oxazolinicum</name>
    <dbReference type="NCBI Taxonomy" id="909287"/>
    <lineage>
        <taxon>Bacteria</taxon>
        <taxon>Bacillati</taxon>
        <taxon>Actinomycetota</taxon>
        <taxon>Actinomycetes</taxon>
        <taxon>Streptosporangiales</taxon>
        <taxon>Streptosporangiaceae</taxon>
        <taxon>Streptosporangium</taxon>
    </lineage>
</organism>
<dbReference type="PANTHER" id="PTHR43482">
    <property type="entry name" value="PROTEIN AST1-RELATED"/>
    <property type="match status" value="1"/>
</dbReference>
<gene>
    <name evidence="2" type="ORF">GCM10022252_62170</name>
</gene>
<dbReference type="SUPFAM" id="SSF50129">
    <property type="entry name" value="GroES-like"/>
    <property type="match status" value="1"/>
</dbReference>
<dbReference type="SMART" id="SM00829">
    <property type="entry name" value="PKS_ER"/>
    <property type="match status" value="1"/>
</dbReference>
<accession>A0ABP8BD73</accession>
<proteinExistence type="predicted"/>
<dbReference type="InterPro" id="IPR036291">
    <property type="entry name" value="NAD(P)-bd_dom_sf"/>
</dbReference>
<sequence length="315" mass="31047">MRALVVDPSLPCGLRLGEAADPEPGPGQVLVQVRHASLNPGELGMLAQLPAGHVGGYDAAGVVVRPAADGTGPAAGTRVLAFGPGAWAELLAVSSADVAALPRGAALAEAAALPMAGMTVLRTLRAAGSVLGRRVLVTGASGAVGRYGLQLAARAGAHVVASVRDGVHAPALTALGAHEVVVGLAALRQVGEPVDVVLETVGGPYLVAAWALLAPGATLQSIGWAGGEPAVFPPGSTFFPGVARTLSSFGDAAAVGADLGLLAGLLASGALSAQVGWRGSWERVEEAVGMVRERKVTGKAVIDIAPGAGTGLTLP</sequence>
<dbReference type="InterPro" id="IPR013154">
    <property type="entry name" value="ADH-like_N"/>
</dbReference>
<dbReference type="Pfam" id="PF13602">
    <property type="entry name" value="ADH_zinc_N_2"/>
    <property type="match status" value="1"/>
</dbReference>
<dbReference type="RefSeq" id="WP_344921696.1">
    <property type="nucleotide sequence ID" value="NZ_BAABAQ010000013.1"/>
</dbReference>
<dbReference type="InterPro" id="IPR020843">
    <property type="entry name" value="ER"/>
</dbReference>
<dbReference type="Pfam" id="PF08240">
    <property type="entry name" value="ADH_N"/>
    <property type="match status" value="1"/>
</dbReference>
<dbReference type="Gene3D" id="3.40.50.720">
    <property type="entry name" value="NAD(P)-binding Rossmann-like Domain"/>
    <property type="match status" value="1"/>
</dbReference>
<dbReference type="PANTHER" id="PTHR43482:SF1">
    <property type="entry name" value="PROTEIN AST1-RELATED"/>
    <property type="match status" value="1"/>
</dbReference>
<protein>
    <submittedName>
        <fullName evidence="2">Zinc-binding dehydrogenase</fullName>
    </submittedName>
</protein>
<evidence type="ECO:0000313" key="3">
    <source>
        <dbReference type="Proteomes" id="UP001501251"/>
    </source>
</evidence>
<evidence type="ECO:0000313" key="2">
    <source>
        <dbReference type="EMBL" id="GAA4203876.1"/>
    </source>
</evidence>
<dbReference type="InterPro" id="IPR011032">
    <property type="entry name" value="GroES-like_sf"/>
</dbReference>
<dbReference type="Gene3D" id="3.90.180.10">
    <property type="entry name" value="Medium-chain alcohol dehydrogenases, catalytic domain"/>
    <property type="match status" value="1"/>
</dbReference>
<reference evidence="3" key="1">
    <citation type="journal article" date="2019" name="Int. J. Syst. Evol. Microbiol.">
        <title>The Global Catalogue of Microorganisms (GCM) 10K type strain sequencing project: providing services to taxonomists for standard genome sequencing and annotation.</title>
        <authorList>
            <consortium name="The Broad Institute Genomics Platform"/>
            <consortium name="The Broad Institute Genome Sequencing Center for Infectious Disease"/>
            <person name="Wu L."/>
            <person name="Ma J."/>
        </authorList>
    </citation>
    <scope>NUCLEOTIDE SEQUENCE [LARGE SCALE GENOMIC DNA]</scope>
    <source>
        <strain evidence="3">JCM 17388</strain>
    </source>
</reference>
<dbReference type="EMBL" id="BAABAQ010000013">
    <property type="protein sequence ID" value="GAA4203876.1"/>
    <property type="molecule type" value="Genomic_DNA"/>
</dbReference>
<comment type="caution">
    <text evidence="2">The sequence shown here is derived from an EMBL/GenBank/DDBJ whole genome shotgun (WGS) entry which is preliminary data.</text>
</comment>
<dbReference type="InterPro" id="IPR052585">
    <property type="entry name" value="Lipid_raft_assoc_Zn_ADH"/>
</dbReference>
<feature type="domain" description="Enoyl reductase (ER)" evidence="1">
    <location>
        <begin position="9"/>
        <end position="302"/>
    </location>
</feature>
<keyword evidence="3" id="KW-1185">Reference proteome</keyword>
<dbReference type="CDD" id="cd08270">
    <property type="entry name" value="MDR4"/>
    <property type="match status" value="1"/>
</dbReference>
<name>A0ABP8BD73_9ACTN</name>
<evidence type="ECO:0000259" key="1">
    <source>
        <dbReference type="SMART" id="SM00829"/>
    </source>
</evidence>
<dbReference type="Proteomes" id="UP001501251">
    <property type="component" value="Unassembled WGS sequence"/>
</dbReference>
<dbReference type="SUPFAM" id="SSF51735">
    <property type="entry name" value="NAD(P)-binding Rossmann-fold domains"/>
    <property type="match status" value="1"/>
</dbReference>